<comment type="caution">
    <text evidence="1">The sequence shown here is derived from an EMBL/GenBank/DDBJ whole genome shotgun (WGS) entry which is preliminary data.</text>
</comment>
<organism evidence="1 3">
    <name type="scientific">Didymodactylos carnosus</name>
    <dbReference type="NCBI Taxonomy" id="1234261"/>
    <lineage>
        <taxon>Eukaryota</taxon>
        <taxon>Metazoa</taxon>
        <taxon>Spiralia</taxon>
        <taxon>Gnathifera</taxon>
        <taxon>Rotifera</taxon>
        <taxon>Eurotatoria</taxon>
        <taxon>Bdelloidea</taxon>
        <taxon>Philodinida</taxon>
        <taxon>Philodinidae</taxon>
        <taxon>Didymodactylos</taxon>
    </lineage>
</organism>
<evidence type="ECO:0000313" key="1">
    <source>
        <dbReference type="EMBL" id="CAF1459395.1"/>
    </source>
</evidence>
<sequence>MEISRISRDISLRVLDTDLTNRERIEALVSSMDPSDTGCIESLKFKKMIRNLVDIVALESIDEEGLITEWERHLLNHVHILADSSVNIQIGKDEIVNDLLMHPKIIELFEIGQQ</sequence>
<evidence type="ECO:0000313" key="2">
    <source>
        <dbReference type="EMBL" id="CAF4330123.1"/>
    </source>
</evidence>
<dbReference type="Proteomes" id="UP000663829">
    <property type="component" value="Unassembled WGS sequence"/>
</dbReference>
<dbReference type="EMBL" id="CAJOBC010085363">
    <property type="protein sequence ID" value="CAF4330123.1"/>
    <property type="molecule type" value="Genomic_DNA"/>
</dbReference>
<reference evidence="1" key="1">
    <citation type="submission" date="2021-02" db="EMBL/GenBank/DDBJ databases">
        <authorList>
            <person name="Nowell W R."/>
        </authorList>
    </citation>
    <scope>NUCLEOTIDE SEQUENCE</scope>
</reference>
<evidence type="ECO:0000313" key="3">
    <source>
        <dbReference type="Proteomes" id="UP000663829"/>
    </source>
</evidence>
<protein>
    <submittedName>
        <fullName evidence="1">Uncharacterized protein</fullName>
    </submittedName>
</protein>
<name>A0A815Q6Z7_9BILA</name>
<keyword evidence="3" id="KW-1185">Reference proteome</keyword>
<dbReference type="EMBL" id="CAJNOQ010019906">
    <property type="protein sequence ID" value="CAF1459395.1"/>
    <property type="molecule type" value="Genomic_DNA"/>
</dbReference>
<dbReference type="AlphaFoldDB" id="A0A815Q6Z7"/>
<proteinExistence type="predicted"/>
<accession>A0A815Q6Z7</accession>
<dbReference type="Proteomes" id="UP000681722">
    <property type="component" value="Unassembled WGS sequence"/>
</dbReference>
<gene>
    <name evidence="1" type="ORF">GPM918_LOCUS35024</name>
    <name evidence="2" type="ORF">SRO942_LOCUS35738</name>
</gene>